<dbReference type="STRING" id="28066.RF819_00650"/>
<protein>
    <submittedName>
        <fullName evidence="4">GNAT family N-acetyltransferase</fullName>
    </submittedName>
</protein>
<evidence type="ECO:0000313" key="4">
    <source>
        <dbReference type="EMBL" id="OOV05413.1"/>
    </source>
</evidence>
<dbReference type="Proteomes" id="UP000190750">
    <property type="component" value="Unassembled WGS sequence"/>
</dbReference>
<sequence length="143" mass="15966">MAIVWSESLTALDWQELENLYRVAPLGNKNARDLETVFRNSRYHCFAHEDGKLVAAGRALADGVDTSYICDVAVLPSHQSLGLGKEVVQRLMKLSAGHKKILLYAVPGKEGFYQNFGFLRMRTAMAVFENPAQAIERGHVFPD</sequence>
<dbReference type="CDD" id="cd04301">
    <property type="entry name" value="NAT_SF"/>
    <property type="match status" value="1"/>
</dbReference>
<gene>
    <name evidence="4" type="ORF">RF819_00650</name>
</gene>
<evidence type="ECO:0000256" key="2">
    <source>
        <dbReference type="ARBA" id="ARBA00023315"/>
    </source>
</evidence>
<reference evidence="4 5" key="1">
    <citation type="submission" date="2017-01" db="EMBL/GenBank/DDBJ databases">
        <title>Genome sequencing of Rhodoferax fermentans JCM 7819.</title>
        <authorList>
            <person name="Kim Y.J."/>
            <person name="Farh M.E.-A."/>
            <person name="Yang D.-C."/>
        </authorList>
    </citation>
    <scope>NUCLEOTIDE SEQUENCE [LARGE SCALE GENOMIC DNA]</scope>
    <source>
        <strain evidence="4 5">JCM 7819</strain>
    </source>
</reference>
<dbReference type="PANTHER" id="PTHR43626">
    <property type="entry name" value="ACYL-COA N-ACYLTRANSFERASE"/>
    <property type="match status" value="1"/>
</dbReference>
<dbReference type="PANTHER" id="PTHR43626:SF4">
    <property type="entry name" value="GCN5-RELATED N-ACETYLTRANSFERASE 2, CHLOROPLASTIC"/>
    <property type="match status" value="1"/>
</dbReference>
<dbReference type="InterPro" id="IPR000182">
    <property type="entry name" value="GNAT_dom"/>
</dbReference>
<dbReference type="GO" id="GO:0008080">
    <property type="term" value="F:N-acetyltransferase activity"/>
    <property type="evidence" value="ECO:0007669"/>
    <property type="project" value="InterPro"/>
</dbReference>
<dbReference type="RefSeq" id="WP_078363190.1">
    <property type="nucleotide sequence ID" value="NZ_MTJN01000002.1"/>
</dbReference>
<dbReference type="SUPFAM" id="SSF55729">
    <property type="entry name" value="Acyl-CoA N-acyltransferases (Nat)"/>
    <property type="match status" value="1"/>
</dbReference>
<proteinExistence type="predicted"/>
<keyword evidence="1 4" id="KW-0808">Transferase</keyword>
<name>A0A1T1AN74_RHOFE</name>
<dbReference type="GO" id="GO:0005737">
    <property type="term" value="C:cytoplasm"/>
    <property type="evidence" value="ECO:0007669"/>
    <property type="project" value="TreeGrafter"/>
</dbReference>
<feature type="domain" description="N-acetyltransferase" evidence="3">
    <location>
        <begin position="4"/>
        <end position="142"/>
    </location>
</feature>
<evidence type="ECO:0000259" key="3">
    <source>
        <dbReference type="PROSITE" id="PS51186"/>
    </source>
</evidence>
<dbReference type="InterPro" id="IPR016181">
    <property type="entry name" value="Acyl_CoA_acyltransferase"/>
</dbReference>
<keyword evidence="2" id="KW-0012">Acyltransferase</keyword>
<dbReference type="EMBL" id="MTJN01000002">
    <property type="protein sequence ID" value="OOV05413.1"/>
    <property type="molecule type" value="Genomic_DNA"/>
</dbReference>
<keyword evidence="5" id="KW-1185">Reference proteome</keyword>
<comment type="caution">
    <text evidence="4">The sequence shown here is derived from an EMBL/GenBank/DDBJ whole genome shotgun (WGS) entry which is preliminary data.</text>
</comment>
<dbReference type="PROSITE" id="PS51186">
    <property type="entry name" value="GNAT"/>
    <property type="match status" value="1"/>
</dbReference>
<organism evidence="4 5">
    <name type="scientific">Rhodoferax fermentans</name>
    <dbReference type="NCBI Taxonomy" id="28066"/>
    <lineage>
        <taxon>Bacteria</taxon>
        <taxon>Pseudomonadati</taxon>
        <taxon>Pseudomonadota</taxon>
        <taxon>Betaproteobacteria</taxon>
        <taxon>Burkholderiales</taxon>
        <taxon>Comamonadaceae</taxon>
        <taxon>Rhodoferax</taxon>
    </lineage>
</organism>
<dbReference type="InterPro" id="IPR045039">
    <property type="entry name" value="NSI-like"/>
</dbReference>
<accession>A0A1T1AN74</accession>
<dbReference type="OrthoDB" id="9775804at2"/>
<evidence type="ECO:0000313" key="5">
    <source>
        <dbReference type="Proteomes" id="UP000190750"/>
    </source>
</evidence>
<dbReference type="Gene3D" id="3.40.630.30">
    <property type="match status" value="1"/>
</dbReference>
<dbReference type="AlphaFoldDB" id="A0A1T1AN74"/>
<evidence type="ECO:0000256" key="1">
    <source>
        <dbReference type="ARBA" id="ARBA00022679"/>
    </source>
</evidence>
<dbReference type="Pfam" id="PF00583">
    <property type="entry name" value="Acetyltransf_1"/>
    <property type="match status" value="1"/>
</dbReference>